<dbReference type="Proteomes" id="UP000298663">
    <property type="component" value="Unassembled WGS sequence"/>
</dbReference>
<evidence type="ECO:0000313" key="3">
    <source>
        <dbReference type="Proteomes" id="UP000298663"/>
    </source>
</evidence>
<keyword evidence="3" id="KW-1185">Reference proteome</keyword>
<dbReference type="AlphaFoldDB" id="A0A4V6A4X8"/>
<organism evidence="2 3">
    <name type="scientific">Steinernema carpocapsae</name>
    <name type="common">Entomopathogenic nematode</name>
    <dbReference type="NCBI Taxonomy" id="34508"/>
    <lineage>
        <taxon>Eukaryota</taxon>
        <taxon>Metazoa</taxon>
        <taxon>Ecdysozoa</taxon>
        <taxon>Nematoda</taxon>
        <taxon>Chromadorea</taxon>
        <taxon>Rhabditida</taxon>
        <taxon>Tylenchina</taxon>
        <taxon>Panagrolaimomorpha</taxon>
        <taxon>Strongyloidoidea</taxon>
        <taxon>Steinernematidae</taxon>
        <taxon>Steinernema</taxon>
    </lineage>
</organism>
<proteinExistence type="predicted"/>
<evidence type="ECO:0000256" key="1">
    <source>
        <dbReference type="SAM" id="MobiDB-lite"/>
    </source>
</evidence>
<evidence type="ECO:0000313" key="2">
    <source>
        <dbReference type="EMBL" id="TKR88725.1"/>
    </source>
</evidence>
<sequence>MSKPKPKMSQEASPSLLSPLFEKKPPRAYYPRCQKKAQMEKALLEKSACIGTPINEEINENLKQPGKHVFWLRLVNIQSQHIELVQEELTESVRLMDVPNRSGKMEFGKVGNMKLNI</sequence>
<feature type="region of interest" description="Disordered" evidence="1">
    <location>
        <begin position="1"/>
        <end position="23"/>
    </location>
</feature>
<gene>
    <name evidence="2" type="ORF">L596_012925</name>
</gene>
<name>A0A4V6A4X8_STECR</name>
<comment type="caution">
    <text evidence="2">The sequence shown here is derived from an EMBL/GenBank/DDBJ whole genome shotgun (WGS) entry which is preliminary data.</text>
</comment>
<protein>
    <submittedName>
        <fullName evidence="2">Uncharacterized protein</fullName>
    </submittedName>
</protein>
<reference evidence="2 3" key="2">
    <citation type="journal article" date="2019" name="G3 (Bethesda)">
        <title>Hybrid Assembly of the Genome of the Entomopathogenic Nematode Steinernema carpocapsae Identifies the X-Chromosome.</title>
        <authorList>
            <person name="Serra L."/>
            <person name="Macchietto M."/>
            <person name="Macias-Munoz A."/>
            <person name="McGill C.J."/>
            <person name="Rodriguez I.M."/>
            <person name="Rodriguez B."/>
            <person name="Murad R."/>
            <person name="Mortazavi A."/>
        </authorList>
    </citation>
    <scope>NUCLEOTIDE SEQUENCE [LARGE SCALE GENOMIC DNA]</scope>
    <source>
        <strain evidence="2 3">ALL</strain>
    </source>
</reference>
<reference evidence="2 3" key="1">
    <citation type="journal article" date="2015" name="Genome Biol.">
        <title>Comparative genomics of Steinernema reveals deeply conserved gene regulatory networks.</title>
        <authorList>
            <person name="Dillman A.R."/>
            <person name="Macchietto M."/>
            <person name="Porter C.F."/>
            <person name="Rogers A."/>
            <person name="Williams B."/>
            <person name="Antoshechkin I."/>
            <person name="Lee M.M."/>
            <person name="Goodwin Z."/>
            <person name="Lu X."/>
            <person name="Lewis E.E."/>
            <person name="Goodrich-Blair H."/>
            <person name="Stock S.P."/>
            <person name="Adams B.J."/>
            <person name="Sternberg P.W."/>
            <person name="Mortazavi A."/>
        </authorList>
    </citation>
    <scope>NUCLEOTIDE SEQUENCE [LARGE SCALE GENOMIC DNA]</scope>
    <source>
        <strain evidence="2 3">ALL</strain>
    </source>
</reference>
<accession>A0A4V6A4X8</accession>
<dbReference type="EMBL" id="AZBU02000003">
    <property type="protein sequence ID" value="TKR88725.1"/>
    <property type="molecule type" value="Genomic_DNA"/>
</dbReference>